<dbReference type="GO" id="GO:0070402">
    <property type="term" value="F:NADPH binding"/>
    <property type="evidence" value="ECO:0007669"/>
    <property type="project" value="TreeGrafter"/>
</dbReference>
<dbReference type="PROSITE" id="PS01162">
    <property type="entry name" value="QOR_ZETA_CRYSTAL"/>
    <property type="match status" value="1"/>
</dbReference>
<accession>A0A5N3PEA7</accession>
<dbReference type="InterPro" id="IPR013149">
    <property type="entry name" value="ADH-like_C"/>
</dbReference>
<sequence length="325" mass="34185">MRAVVLSEVGTPDKLTLMDVEAPLPREHEVTIAVTAAALNYSDLLQRQGIYSKAAALPTILGIECSGTITQMGSKVTGWQVGDPVCALVTGGAYAERVVAPASQLMPVPAGIDLVAAAAMPEAACTIWSNLIDICSMKAGDTVLVHGGAGGIGSFAIQVASAIGATVFATAGDATKLARCVAMGAERAISYRDDDFVKVLQAETGNRGADVILDNMGASYLQRNLAALAMDGRIAMIGLQGGTDVRFSLREMFAKRASLITTSLRDRTAAEKQRIVSGACRDLWPLLERGQVVPVIDRTFPLTDARAAHQYMETAQHVGKILLVT</sequence>
<dbReference type="InterPro" id="IPR002364">
    <property type="entry name" value="Quin_OxRdtase/zeta-crystal_CS"/>
</dbReference>
<dbReference type="InterPro" id="IPR011032">
    <property type="entry name" value="GroES-like_sf"/>
</dbReference>
<protein>
    <submittedName>
        <fullName evidence="4">NAD(P)H-quinone oxidoreductase</fullName>
    </submittedName>
</protein>
<evidence type="ECO:0000313" key="5">
    <source>
        <dbReference type="Proteomes" id="UP000325684"/>
    </source>
</evidence>
<dbReference type="SUPFAM" id="SSF51735">
    <property type="entry name" value="NAD(P)-binding Rossmann-fold domains"/>
    <property type="match status" value="1"/>
</dbReference>
<dbReference type="OrthoDB" id="9780520at2"/>
<dbReference type="InterPro" id="IPR020843">
    <property type="entry name" value="ER"/>
</dbReference>
<evidence type="ECO:0000256" key="2">
    <source>
        <dbReference type="ARBA" id="ARBA00023002"/>
    </source>
</evidence>
<dbReference type="InterPro" id="IPR014189">
    <property type="entry name" value="Quinone_OxRdtase_PIG3"/>
</dbReference>
<organism evidence="4 5">
    <name type="scientific">Microvirga brassicacearum</name>
    <dbReference type="NCBI Taxonomy" id="2580413"/>
    <lineage>
        <taxon>Bacteria</taxon>
        <taxon>Pseudomonadati</taxon>
        <taxon>Pseudomonadota</taxon>
        <taxon>Alphaproteobacteria</taxon>
        <taxon>Hyphomicrobiales</taxon>
        <taxon>Methylobacteriaceae</taxon>
        <taxon>Microvirga</taxon>
    </lineage>
</organism>
<gene>
    <name evidence="4" type="ORF">FEZ63_06665</name>
</gene>
<dbReference type="SUPFAM" id="SSF50129">
    <property type="entry name" value="GroES-like"/>
    <property type="match status" value="1"/>
</dbReference>
<dbReference type="Gene3D" id="3.90.180.10">
    <property type="entry name" value="Medium-chain alcohol dehydrogenases, catalytic domain"/>
    <property type="match status" value="1"/>
</dbReference>
<dbReference type="Proteomes" id="UP000325684">
    <property type="component" value="Unassembled WGS sequence"/>
</dbReference>
<dbReference type="RefSeq" id="WP_150942858.1">
    <property type="nucleotide sequence ID" value="NZ_VCMV01000009.1"/>
</dbReference>
<proteinExistence type="predicted"/>
<dbReference type="Pfam" id="PF00107">
    <property type="entry name" value="ADH_zinc_N"/>
    <property type="match status" value="1"/>
</dbReference>
<dbReference type="InterPro" id="IPR013154">
    <property type="entry name" value="ADH-like_N"/>
</dbReference>
<dbReference type="PANTHER" id="PTHR48106">
    <property type="entry name" value="QUINONE OXIDOREDUCTASE PIG3-RELATED"/>
    <property type="match status" value="1"/>
</dbReference>
<dbReference type="GO" id="GO:0016651">
    <property type="term" value="F:oxidoreductase activity, acting on NAD(P)H"/>
    <property type="evidence" value="ECO:0007669"/>
    <property type="project" value="TreeGrafter"/>
</dbReference>
<reference evidence="4 5" key="1">
    <citation type="journal article" date="2019" name="Microorganisms">
        <title>Genome Insights into the Novel Species Microvirga brassicacearum, a Rapeseed Endophyte with Biotechnological Potential.</title>
        <authorList>
            <person name="Jimenez-Gomez A."/>
            <person name="Saati-Santamaria Z."/>
            <person name="Igual J.M."/>
            <person name="Rivas R."/>
            <person name="Mateos P.F."/>
            <person name="Garcia-Fraile P."/>
        </authorList>
    </citation>
    <scope>NUCLEOTIDE SEQUENCE [LARGE SCALE GENOMIC DNA]</scope>
    <source>
        <strain evidence="4 5">CDVBN77</strain>
    </source>
</reference>
<dbReference type="NCBIfam" id="TIGR02824">
    <property type="entry name" value="quinone_pig3"/>
    <property type="match status" value="1"/>
</dbReference>
<comment type="caution">
    <text evidence="4">The sequence shown here is derived from an EMBL/GenBank/DDBJ whole genome shotgun (WGS) entry which is preliminary data.</text>
</comment>
<evidence type="ECO:0000313" key="4">
    <source>
        <dbReference type="EMBL" id="KAB0268044.1"/>
    </source>
</evidence>
<dbReference type="Gene3D" id="3.40.50.720">
    <property type="entry name" value="NAD(P)-binding Rossmann-like Domain"/>
    <property type="match status" value="1"/>
</dbReference>
<feature type="domain" description="Enoyl reductase (ER)" evidence="3">
    <location>
        <begin position="10"/>
        <end position="323"/>
    </location>
</feature>
<dbReference type="EMBL" id="VCMV01000009">
    <property type="protein sequence ID" value="KAB0268044.1"/>
    <property type="molecule type" value="Genomic_DNA"/>
</dbReference>
<dbReference type="PANTHER" id="PTHR48106:SF8">
    <property type="entry name" value="OS02G0805600 PROTEIN"/>
    <property type="match status" value="1"/>
</dbReference>
<dbReference type="InterPro" id="IPR036291">
    <property type="entry name" value="NAD(P)-bd_dom_sf"/>
</dbReference>
<dbReference type="Pfam" id="PF08240">
    <property type="entry name" value="ADH_N"/>
    <property type="match status" value="1"/>
</dbReference>
<name>A0A5N3PEA7_9HYPH</name>
<dbReference type="SMART" id="SM00829">
    <property type="entry name" value="PKS_ER"/>
    <property type="match status" value="1"/>
</dbReference>
<dbReference type="CDD" id="cd05276">
    <property type="entry name" value="p53_inducible_oxidoreductase"/>
    <property type="match status" value="1"/>
</dbReference>
<dbReference type="GO" id="GO:0008270">
    <property type="term" value="F:zinc ion binding"/>
    <property type="evidence" value="ECO:0007669"/>
    <property type="project" value="InterPro"/>
</dbReference>
<dbReference type="AlphaFoldDB" id="A0A5N3PEA7"/>
<keyword evidence="5" id="KW-1185">Reference proteome</keyword>
<keyword evidence="2" id="KW-0560">Oxidoreductase</keyword>
<evidence type="ECO:0000259" key="3">
    <source>
        <dbReference type="SMART" id="SM00829"/>
    </source>
</evidence>
<keyword evidence="1" id="KW-0521">NADP</keyword>
<evidence type="ECO:0000256" key="1">
    <source>
        <dbReference type="ARBA" id="ARBA00022857"/>
    </source>
</evidence>